<protein>
    <submittedName>
        <fullName evidence="1">Uncharacterized protein</fullName>
    </submittedName>
</protein>
<name>A0A8J8MG27_9FIRM</name>
<evidence type="ECO:0000313" key="2">
    <source>
        <dbReference type="Proteomes" id="UP000683246"/>
    </source>
</evidence>
<proteinExistence type="predicted"/>
<accession>A0A8J8MG27</accession>
<dbReference type="EMBL" id="CP058649">
    <property type="protein sequence ID" value="QUI20990.1"/>
    <property type="molecule type" value="Genomic_DNA"/>
</dbReference>
<gene>
    <name evidence="1" type="ORF">HZI73_01170</name>
</gene>
<sequence>MMGDINECFSYFISQMRADADISFIKTDMEYQELECYLMNHKEKYLSIINRLPPEDCTFLHHYIEQRNHQIACANDTLYLAGYYDCIKLLKTLNILS</sequence>
<dbReference type="Proteomes" id="UP000683246">
    <property type="component" value="Chromosome"/>
</dbReference>
<keyword evidence="2" id="KW-1185">Reference proteome</keyword>
<reference evidence="1" key="1">
    <citation type="submission" date="2020-07" db="EMBL/GenBank/DDBJ databases">
        <title>Vallitalea pronyensis genome.</title>
        <authorList>
            <person name="Postec A."/>
        </authorList>
    </citation>
    <scope>NUCLEOTIDE SEQUENCE</scope>
    <source>
        <strain evidence="1">FatNI3</strain>
    </source>
</reference>
<dbReference type="RefSeq" id="WP_212696449.1">
    <property type="nucleotide sequence ID" value="NZ_CP058649.1"/>
</dbReference>
<dbReference type="AlphaFoldDB" id="A0A8J8MG27"/>
<organism evidence="1 2">
    <name type="scientific">Vallitalea pronyensis</name>
    <dbReference type="NCBI Taxonomy" id="1348613"/>
    <lineage>
        <taxon>Bacteria</taxon>
        <taxon>Bacillati</taxon>
        <taxon>Bacillota</taxon>
        <taxon>Clostridia</taxon>
        <taxon>Lachnospirales</taxon>
        <taxon>Vallitaleaceae</taxon>
        <taxon>Vallitalea</taxon>
    </lineage>
</organism>
<evidence type="ECO:0000313" key="1">
    <source>
        <dbReference type="EMBL" id="QUI20990.1"/>
    </source>
</evidence>
<dbReference type="KEGG" id="vpy:HZI73_01170"/>